<dbReference type="GO" id="GO:0016791">
    <property type="term" value="F:phosphatase activity"/>
    <property type="evidence" value="ECO:0007669"/>
    <property type="project" value="UniProtKB-ARBA"/>
</dbReference>
<dbReference type="Proteomes" id="UP001432322">
    <property type="component" value="Unassembled WGS sequence"/>
</dbReference>
<accession>A0AAV5V6H4</accession>
<evidence type="ECO:0000313" key="2">
    <source>
        <dbReference type="Proteomes" id="UP001432322"/>
    </source>
</evidence>
<reference evidence="1" key="1">
    <citation type="submission" date="2023-10" db="EMBL/GenBank/DDBJ databases">
        <title>Genome assembly of Pristionchus species.</title>
        <authorList>
            <person name="Yoshida K."/>
            <person name="Sommer R.J."/>
        </authorList>
    </citation>
    <scope>NUCLEOTIDE SEQUENCE</scope>
    <source>
        <strain evidence="1">RS5133</strain>
    </source>
</reference>
<dbReference type="AlphaFoldDB" id="A0AAV5V6H4"/>
<name>A0AAV5V6H4_9BILA</name>
<organism evidence="1 2">
    <name type="scientific">Pristionchus fissidentatus</name>
    <dbReference type="NCBI Taxonomy" id="1538716"/>
    <lineage>
        <taxon>Eukaryota</taxon>
        <taxon>Metazoa</taxon>
        <taxon>Ecdysozoa</taxon>
        <taxon>Nematoda</taxon>
        <taxon>Chromadorea</taxon>
        <taxon>Rhabditida</taxon>
        <taxon>Rhabditina</taxon>
        <taxon>Diplogasteromorpha</taxon>
        <taxon>Diplogasteroidea</taxon>
        <taxon>Neodiplogasteridae</taxon>
        <taxon>Pristionchus</taxon>
    </lineage>
</organism>
<feature type="non-terminal residue" evidence="1">
    <location>
        <position position="1"/>
    </location>
</feature>
<dbReference type="Gene3D" id="3.40.50.1240">
    <property type="entry name" value="Phosphoglycerate mutase-like"/>
    <property type="match status" value="1"/>
</dbReference>
<dbReference type="InterPro" id="IPR029033">
    <property type="entry name" value="His_PPase_superfam"/>
</dbReference>
<dbReference type="Pfam" id="PF00328">
    <property type="entry name" value="His_Phos_2"/>
    <property type="match status" value="1"/>
</dbReference>
<evidence type="ECO:0000313" key="1">
    <source>
        <dbReference type="EMBL" id="GMT15215.1"/>
    </source>
</evidence>
<gene>
    <name evidence="1" type="ORF">PFISCL1PPCAC_6512</name>
</gene>
<comment type="caution">
    <text evidence="1">The sequence shown here is derived from an EMBL/GenBank/DDBJ whole genome shotgun (WGS) entry which is preliminary data.</text>
</comment>
<dbReference type="SUPFAM" id="SSF53254">
    <property type="entry name" value="Phosphoglycerate mutase-like"/>
    <property type="match status" value="1"/>
</dbReference>
<proteinExistence type="predicted"/>
<dbReference type="EMBL" id="BTSY01000002">
    <property type="protein sequence ID" value="GMT15215.1"/>
    <property type="molecule type" value="Genomic_DNA"/>
</dbReference>
<dbReference type="InterPro" id="IPR000560">
    <property type="entry name" value="His_Pase_clade-2"/>
</dbReference>
<protein>
    <submittedName>
        <fullName evidence="1">Uncharacterized protein</fullName>
    </submittedName>
</protein>
<keyword evidence="2" id="KW-1185">Reference proteome</keyword>
<sequence length="166" mass="18622">VDNIVNGIDLALEIPTIRGGPLVNDIVAKARGVMQCRLRDSYGRVNGCMDSHHFYRHLKYHVVSAHDSTVDAYLTVLGAKLNVYKGNPMYTATLLTEFFIDRRKGGIDQVFRVRYHDDENAGFRVIAPFVDGCDEDFCPIEVLQKIADKFAPPGGIEQLCLQRIPL</sequence>